<dbReference type="RefSeq" id="XP_041167730.1">
    <property type="nucleotide sequence ID" value="XM_041305477.1"/>
</dbReference>
<gene>
    <name evidence="3" type="ORF">HD556DRAFT_1435786</name>
</gene>
<accession>A0A9P7J9S7</accession>
<feature type="transmembrane region" description="Helical" evidence="1">
    <location>
        <begin position="129"/>
        <end position="145"/>
    </location>
</feature>
<protein>
    <recommendedName>
        <fullName evidence="2">DUF6533 domain-containing protein</fullName>
    </recommendedName>
</protein>
<evidence type="ECO:0000256" key="1">
    <source>
        <dbReference type="SAM" id="Phobius"/>
    </source>
</evidence>
<feature type="transmembrane region" description="Helical" evidence="1">
    <location>
        <begin position="250"/>
        <end position="275"/>
    </location>
</feature>
<feature type="transmembrane region" description="Helical" evidence="1">
    <location>
        <begin position="20"/>
        <end position="39"/>
    </location>
</feature>
<dbReference type="GeneID" id="64599241"/>
<sequence length="346" mass="39042">MTLVSYDPSWWPSIYSYRISSYFVVAGSAGVMYDWVLTFGQEVELVWRQPWSLFTVLYLSVRYLGISYAVINMLSTCVSSYTLRFFILAICSLGSNDLNDRCRVSGILGHIVGLINDCHSCFILNFAENWIGVVIYGALGVILIARLHAMYQRSRKVLIFLIVILLAVNIFDGVVVAISVRKNSWEELILSGTSQCTVGFDDLFLHSMTWIFTAIWEVLALIFAVWVAVKHFYELRQHSARGLIKDTFTVLMKTHMVYFTSVVIVSCFDLGYFFSTMSADTTALGTQIYFGLLDIFQLVRMFVLGPRLILGVREYKAKLVAGSHVVTGMTSIAFEERVHVSTSSSV</sequence>
<feature type="transmembrane region" description="Helical" evidence="1">
    <location>
        <begin position="157"/>
        <end position="180"/>
    </location>
</feature>
<dbReference type="InterPro" id="IPR045340">
    <property type="entry name" value="DUF6533"/>
</dbReference>
<proteinExistence type="predicted"/>
<dbReference type="OrthoDB" id="2663346at2759"/>
<evidence type="ECO:0000259" key="2">
    <source>
        <dbReference type="Pfam" id="PF20151"/>
    </source>
</evidence>
<name>A0A9P7J9S7_9AGAM</name>
<keyword evidence="4" id="KW-1185">Reference proteome</keyword>
<keyword evidence="1" id="KW-1133">Transmembrane helix</keyword>
<feature type="transmembrane region" description="Helical" evidence="1">
    <location>
        <begin position="287"/>
        <end position="310"/>
    </location>
</feature>
<evidence type="ECO:0000313" key="4">
    <source>
        <dbReference type="Proteomes" id="UP000719766"/>
    </source>
</evidence>
<dbReference type="Pfam" id="PF20151">
    <property type="entry name" value="DUF6533"/>
    <property type="match status" value="1"/>
</dbReference>
<dbReference type="AlphaFoldDB" id="A0A9P7J9S7"/>
<feature type="transmembrane region" description="Helical" evidence="1">
    <location>
        <begin position="51"/>
        <end position="71"/>
    </location>
</feature>
<feature type="transmembrane region" description="Helical" evidence="1">
    <location>
        <begin position="210"/>
        <end position="229"/>
    </location>
</feature>
<keyword evidence="1" id="KW-0812">Transmembrane</keyword>
<dbReference type="Proteomes" id="UP000719766">
    <property type="component" value="Unassembled WGS sequence"/>
</dbReference>
<feature type="domain" description="DUF6533" evidence="2">
    <location>
        <begin position="22"/>
        <end position="66"/>
    </location>
</feature>
<dbReference type="EMBL" id="JABBWE010000001">
    <property type="protein sequence ID" value="KAG1810065.1"/>
    <property type="molecule type" value="Genomic_DNA"/>
</dbReference>
<organism evidence="3 4">
    <name type="scientific">Suillus plorans</name>
    <dbReference type="NCBI Taxonomy" id="116603"/>
    <lineage>
        <taxon>Eukaryota</taxon>
        <taxon>Fungi</taxon>
        <taxon>Dikarya</taxon>
        <taxon>Basidiomycota</taxon>
        <taxon>Agaricomycotina</taxon>
        <taxon>Agaricomycetes</taxon>
        <taxon>Agaricomycetidae</taxon>
        <taxon>Boletales</taxon>
        <taxon>Suillineae</taxon>
        <taxon>Suillaceae</taxon>
        <taxon>Suillus</taxon>
    </lineage>
</organism>
<comment type="caution">
    <text evidence="3">The sequence shown here is derived from an EMBL/GenBank/DDBJ whole genome shotgun (WGS) entry which is preliminary data.</text>
</comment>
<evidence type="ECO:0000313" key="3">
    <source>
        <dbReference type="EMBL" id="KAG1810065.1"/>
    </source>
</evidence>
<reference evidence="3" key="1">
    <citation type="journal article" date="2020" name="New Phytol.">
        <title>Comparative genomics reveals dynamic genome evolution in host specialist ectomycorrhizal fungi.</title>
        <authorList>
            <person name="Lofgren L.A."/>
            <person name="Nguyen N.H."/>
            <person name="Vilgalys R."/>
            <person name="Ruytinx J."/>
            <person name="Liao H.L."/>
            <person name="Branco S."/>
            <person name="Kuo A."/>
            <person name="LaButti K."/>
            <person name="Lipzen A."/>
            <person name="Andreopoulos W."/>
            <person name="Pangilinan J."/>
            <person name="Riley R."/>
            <person name="Hundley H."/>
            <person name="Na H."/>
            <person name="Barry K."/>
            <person name="Grigoriev I.V."/>
            <person name="Stajich J.E."/>
            <person name="Kennedy P.G."/>
        </authorList>
    </citation>
    <scope>NUCLEOTIDE SEQUENCE</scope>
    <source>
        <strain evidence="3">S12</strain>
    </source>
</reference>
<keyword evidence="1" id="KW-0472">Membrane</keyword>